<gene>
    <name evidence="5" type="ORF">ASZ90_001403</name>
</gene>
<dbReference type="PANTHER" id="PTHR43491">
    <property type="entry name" value="UDP-N-ACETYL-D-MANNOSAMINE DEHYDROGENASE"/>
    <property type="match status" value="1"/>
</dbReference>
<dbReference type="InterPro" id="IPR036220">
    <property type="entry name" value="UDP-Glc/GDP-Man_DH_C_sf"/>
</dbReference>
<dbReference type="Pfam" id="PF03720">
    <property type="entry name" value="UDPG_MGDP_dh_C"/>
    <property type="match status" value="1"/>
</dbReference>
<evidence type="ECO:0000256" key="2">
    <source>
        <dbReference type="ARBA" id="ARBA00023002"/>
    </source>
</evidence>
<reference evidence="5" key="1">
    <citation type="journal article" date="2015" name="Proc. Natl. Acad. Sci. U.S.A.">
        <title>Networks of energetic and metabolic interactions define dynamics in microbial communities.</title>
        <authorList>
            <person name="Embree M."/>
            <person name="Liu J.K."/>
            <person name="Al-Bassam M.M."/>
            <person name="Zengler K."/>
        </authorList>
    </citation>
    <scope>NUCLEOTIDE SEQUENCE</scope>
</reference>
<proteinExistence type="inferred from homology"/>
<dbReference type="Pfam" id="PF03721">
    <property type="entry name" value="UDPG_MGDP_dh_N"/>
    <property type="match status" value="1"/>
</dbReference>
<evidence type="ECO:0000256" key="1">
    <source>
        <dbReference type="ARBA" id="ARBA00006601"/>
    </source>
</evidence>
<evidence type="ECO:0000259" key="4">
    <source>
        <dbReference type="SMART" id="SM00984"/>
    </source>
</evidence>
<keyword evidence="2 5" id="KW-0560">Oxidoreductase</keyword>
<organism evidence="5">
    <name type="scientific">hydrocarbon metagenome</name>
    <dbReference type="NCBI Taxonomy" id="938273"/>
    <lineage>
        <taxon>unclassified sequences</taxon>
        <taxon>metagenomes</taxon>
        <taxon>ecological metagenomes</taxon>
    </lineage>
</organism>
<dbReference type="SUPFAM" id="SSF51735">
    <property type="entry name" value="NAD(P)-binding Rossmann-fold domains"/>
    <property type="match status" value="1"/>
</dbReference>
<dbReference type="Pfam" id="PF00984">
    <property type="entry name" value="UDPG_MGDP_dh"/>
    <property type="match status" value="1"/>
</dbReference>
<dbReference type="GO" id="GO:0051287">
    <property type="term" value="F:NAD binding"/>
    <property type="evidence" value="ECO:0007669"/>
    <property type="project" value="InterPro"/>
</dbReference>
<dbReference type="PIRSF" id="PIRSF000124">
    <property type="entry name" value="UDPglc_GDPman_dh"/>
    <property type="match status" value="1"/>
</dbReference>
<feature type="domain" description="UDP-glucose/GDP-mannose dehydrogenase C-terminal" evidence="4">
    <location>
        <begin position="322"/>
        <end position="425"/>
    </location>
</feature>
<dbReference type="Gene3D" id="3.40.50.720">
    <property type="entry name" value="NAD(P)-binding Rossmann-like Domain"/>
    <property type="match status" value="2"/>
</dbReference>
<dbReference type="GO" id="GO:0000271">
    <property type="term" value="P:polysaccharide biosynthetic process"/>
    <property type="evidence" value="ECO:0007669"/>
    <property type="project" value="InterPro"/>
</dbReference>
<dbReference type="PANTHER" id="PTHR43491:SF2">
    <property type="entry name" value="UDP-N-ACETYL-D-MANNOSAMINE DEHYDROGENASE"/>
    <property type="match status" value="1"/>
</dbReference>
<dbReference type="InterPro" id="IPR014026">
    <property type="entry name" value="UDP-Glc/GDP-Man_DH_dimer"/>
</dbReference>
<keyword evidence="3" id="KW-0520">NAD</keyword>
<dbReference type="InterPro" id="IPR008927">
    <property type="entry name" value="6-PGluconate_DH-like_C_sf"/>
</dbReference>
<dbReference type="SUPFAM" id="SSF48179">
    <property type="entry name" value="6-phosphogluconate dehydrogenase C-terminal domain-like"/>
    <property type="match status" value="1"/>
</dbReference>
<dbReference type="InterPro" id="IPR017476">
    <property type="entry name" value="UDP-Glc/GDP-Man"/>
</dbReference>
<name>A0A0W8G895_9ZZZZ</name>
<dbReference type="GO" id="GO:0016628">
    <property type="term" value="F:oxidoreductase activity, acting on the CH-CH group of donors, NAD or NADP as acceptor"/>
    <property type="evidence" value="ECO:0007669"/>
    <property type="project" value="InterPro"/>
</dbReference>
<dbReference type="NCBIfam" id="TIGR03026">
    <property type="entry name" value="NDP-sugDHase"/>
    <property type="match status" value="1"/>
</dbReference>
<dbReference type="PIRSF" id="PIRSF500136">
    <property type="entry name" value="UDP_ManNAc_DH"/>
    <property type="match status" value="1"/>
</dbReference>
<dbReference type="InterPro" id="IPR028359">
    <property type="entry name" value="UDP_ManNAc/GlcNAc_DH"/>
</dbReference>
<dbReference type="SUPFAM" id="SSF52413">
    <property type="entry name" value="UDP-glucose/GDP-mannose dehydrogenase C-terminal domain"/>
    <property type="match status" value="1"/>
</dbReference>
<dbReference type="InterPro" id="IPR036291">
    <property type="entry name" value="NAD(P)-bd_dom_sf"/>
</dbReference>
<dbReference type="GO" id="GO:0003979">
    <property type="term" value="F:UDP-glucose 6-dehydrogenase activity"/>
    <property type="evidence" value="ECO:0007669"/>
    <property type="project" value="UniProtKB-EC"/>
</dbReference>
<dbReference type="InterPro" id="IPR001732">
    <property type="entry name" value="UDP-Glc/GDP-Man_DH_N"/>
</dbReference>
<sequence>MIDFDDLVSKDRAVAVVGLGYVGLPLAVALSRHFRVTGFDISPARIDELRAGTDSTGEVEPARLAAAAIDFTTDPAALAACGVIIVAVPTPIDANRNPDLRPVTGASATVGKHLAPGSVVVFESTVYPGLTEEICVPLLERHSGLTCGRDFTVGYSPERINPGDKVHTLEHIVKVVAGQDEPTRKLLARLYGTIITAGIHEASSIKVAEAAKVIENTQRDLNIALMNELSLIFERMGIDTLEVLEAAGTKWNFLPFRPGLVGGHCIGVDPYYLTFKAQAAGYNPQVILAGRRINDNMGKHVADTAVKRLIRAGHRVRGARVGILGLTFKENVPDLRNTKVVDIIRELADYQVRVLVHDPLASPEEAMREYGLTLEPLSALRDLDALILAVPHAAYVQDISPLDLRSWFRDEGQGIVLDVRGALSRRAVQDAGLWHWRL</sequence>
<dbReference type="AlphaFoldDB" id="A0A0W8G895"/>
<evidence type="ECO:0000256" key="3">
    <source>
        <dbReference type="ARBA" id="ARBA00023027"/>
    </source>
</evidence>
<dbReference type="EMBL" id="LNQE01000189">
    <property type="protein sequence ID" value="KUG28707.1"/>
    <property type="molecule type" value="Genomic_DNA"/>
</dbReference>
<accession>A0A0W8G895</accession>
<comment type="similarity">
    <text evidence="1">Belongs to the UDP-glucose/GDP-mannose dehydrogenase family.</text>
</comment>
<comment type="caution">
    <text evidence="5">The sequence shown here is derived from an EMBL/GenBank/DDBJ whole genome shotgun (WGS) entry which is preliminary data.</text>
</comment>
<dbReference type="InterPro" id="IPR014027">
    <property type="entry name" value="UDP-Glc/GDP-Man_DH_C"/>
</dbReference>
<protein>
    <submittedName>
        <fullName evidence="5">Udp-glucose dehydrogenase</fullName>
        <ecNumber evidence="5">1.1.1.22</ecNumber>
    </submittedName>
</protein>
<evidence type="ECO:0000313" key="5">
    <source>
        <dbReference type="EMBL" id="KUG28707.1"/>
    </source>
</evidence>
<dbReference type="EC" id="1.1.1.22" evidence="5"/>
<dbReference type="SMART" id="SM00984">
    <property type="entry name" value="UDPG_MGDP_dh_C"/>
    <property type="match status" value="1"/>
</dbReference>